<reference evidence="14 15" key="1">
    <citation type="submission" date="2018-08" db="EMBL/GenBank/DDBJ databases">
        <title>A genome reference for cultivated species of the human gut microbiota.</title>
        <authorList>
            <person name="Zou Y."/>
            <person name="Xue W."/>
            <person name="Luo G."/>
        </authorList>
    </citation>
    <scope>NUCLEOTIDE SEQUENCE [LARGE SCALE GENOMIC DNA]</scope>
    <source>
        <strain evidence="14 15">AF35-6BH</strain>
    </source>
</reference>
<keyword evidence="9" id="KW-0963">Cytoplasm</keyword>
<feature type="active site" description="O-(5'-phospho-DNA)-tyrosine intermediate" evidence="9 10">
    <location>
        <position position="122"/>
    </location>
</feature>
<dbReference type="GO" id="GO:0009330">
    <property type="term" value="C:DNA topoisomerase type II (double strand cut, ATP-hydrolyzing) complex"/>
    <property type="evidence" value="ECO:0007669"/>
    <property type="project" value="TreeGrafter"/>
</dbReference>
<comment type="function">
    <text evidence="9">A type II topoisomerase that negatively supercoils closed circular double-stranded (ds) DNA in an ATP-dependent manner to modulate DNA topology and maintain chromosomes in an underwound state. Negative supercoiling favors strand separation, and DNA replication, transcription, recombination and repair, all of which involve strand separation. Also able to catalyze the interconversion of other topological isomers of dsDNA rings, including catenanes and knotted rings. Type II topoisomerases break and join 2 DNA strands simultaneously in an ATP-dependent manner.</text>
</comment>
<keyword evidence="15" id="KW-1185">Reference proteome</keyword>
<protein>
    <recommendedName>
        <fullName evidence="9">DNA gyrase subunit A</fullName>
        <ecNumber evidence="9">5.6.2.2</ecNumber>
    </recommendedName>
</protein>
<dbReference type="FunFam" id="2.120.10.90:FF:000005">
    <property type="entry name" value="DNA topoisomerase 4 subunit A"/>
    <property type="match status" value="1"/>
</dbReference>
<dbReference type="Proteomes" id="UP000753219">
    <property type="component" value="Unassembled WGS sequence"/>
</dbReference>
<reference evidence="13" key="2">
    <citation type="submission" date="2021-02" db="EMBL/GenBank/DDBJ databases">
        <title>Infant gut strain persistence is associated with maternal origin, phylogeny, and functional potential including surface adhesion and iron acquisition.</title>
        <authorList>
            <person name="Lou Y.C."/>
        </authorList>
    </citation>
    <scope>NUCLEOTIDE SEQUENCE</scope>
    <source>
        <strain evidence="13">L3_108_103G1_dasL3_108_103G1_concoct_2</strain>
    </source>
</reference>
<dbReference type="SUPFAM" id="SSF101904">
    <property type="entry name" value="GyrA/ParC C-terminal domain-like"/>
    <property type="match status" value="1"/>
</dbReference>
<comment type="similarity">
    <text evidence="2 9">Belongs to the type II topoisomerase GyrA/ParC subunit family.</text>
</comment>
<dbReference type="PANTHER" id="PTHR43493:SF5">
    <property type="entry name" value="DNA GYRASE SUBUNIT A, CHLOROPLASTIC_MITOCHONDRIAL"/>
    <property type="match status" value="1"/>
</dbReference>
<dbReference type="FunFam" id="3.90.199.10:FF:000001">
    <property type="entry name" value="DNA gyrase subunit A"/>
    <property type="match status" value="1"/>
</dbReference>
<keyword evidence="11" id="KW-0175">Coiled coil</keyword>
<dbReference type="OrthoDB" id="9806486at2"/>
<keyword evidence="5 9" id="KW-0799">Topoisomerase</keyword>
<dbReference type="InterPro" id="IPR002205">
    <property type="entry name" value="Topo_IIA_dom_A"/>
</dbReference>
<dbReference type="EMBL" id="QRPK01000052">
    <property type="protein sequence ID" value="RHM08326.1"/>
    <property type="molecule type" value="Genomic_DNA"/>
</dbReference>
<dbReference type="GO" id="GO:0034335">
    <property type="term" value="F:DNA negative supercoiling activity"/>
    <property type="evidence" value="ECO:0007669"/>
    <property type="project" value="UniProtKB-ARBA"/>
</dbReference>
<dbReference type="GO" id="GO:0005524">
    <property type="term" value="F:ATP binding"/>
    <property type="evidence" value="ECO:0007669"/>
    <property type="project" value="UniProtKB-UniRule"/>
</dbReference>
<dbReference type="CDD" id="cd00187">
    <property type="entry name" value="TOP4c"/>
    <property type="match status" value="1"/>
</dbReference>
<dbReference type="NCBIfam" id="TIGR01063">
    <property type="entry name" value="gyrA"/>
    <property type="match status" value="1"/>
</dbReference>
<evidence type="ECO:0000256" key="4">
    <source>
        <dbReference type="ARBA" id="ARBA00022840"/>
    </source>
</evidence>
<accession>A0A415P6J5</accession>
<dbReference type="AlphaFoldDB" id="A0A415P6J5"/>
<keyword evidence="3 9" id="KW-0547">Nucleotide-binding</keyword>
<dbReference type="NCBIfam" id="NF004044">
    <property type="entry name" value="PRK05561.1"/>
    <property type="match status" value="1"/>
</dbReference>
<evidence type="ECO:0000256" key="11">
    <source>
        <dbReference type="SAM" id="Coils"/>
    </source>
</evidence>
<dbReference type="SMART" id="SM00434">
    <property type="entry name" value="TOP4c"/>
    <property type="match status" value="1"/>
</dbReference>
<dbReference type="FunFam" id="1.10.268.10:FF:000001">
    <property type="entry name" value="DNA gyrase subunit A"/>
    <property type="match status" value="1"/>
</dbReference>
<comment type="subcellular location">
    <subcellularLocation>
        <location evidence="9">Cytoplasm</location>
    </subcellularLocation>
</comment>
<dbReference type="Pfam" id="PF03989">
    <property type="entry name" value="DNA_gyraseA_C"/>
    <property type="match status" value="6"/>
</dbReference>
<evidence type="ECO:0000256" key="7">
    <source>
        <dbReference type="ARBA" id="ARBA00023235"/>
    </source>
</evidence>
<evidence type="ECO:0000259" key="12">
    <source>
        <dbReference type="PROSITE" id="PS52040"/>
    </source>
</evidence>
<evidence type="ECO:0000256" key="10">
    <source>
        <dbReference type="PROSITE-ProRule" id="PRU01384"/>
    </source>
</evidence>
<comment type="miscellaneous">
    <text evidence="9">Few gyrases are as efficient as E.coli at forming negative supercoils. Not all organisms have 2 type II topoisomerases; in organisms with a single type II topoisomerase this enzyme also has to decatenate newly replicated chromosomes.</text>
</comment>
<comment type="catalytic activity">
    <reaction evidence="1 9 10">
        <text>ATP-dependent breakage, passage and rejoining of double-stranded DNA.</text>
        <dbReference type="EC" id="5.6.2.2"/>
    </reaction>
</comment>
<comment type="caution">
    <text evidence="14">The sequence shown here is derived from an EMBL/GenBank/DDBJ whole genome shotgun (WGS) entry which is preliminary data.</text>
</comment>
<evidence type="ECO:0000256" key="6">
    <source>
        <dbReference type="ARBA" id="ARBA00023125"/>
    </source>
</evidence>
<evidence type="ECO:0000256" key="1">
    <source>
        <dbReference type="ARBA" id="ARBA00000185"/>
    </source>
</evidence>
<keyword evidence="7 9" id="KW-0413">Isomerase</keyword>
<dbReference type="GeneID" id="92793107"/>
<dbReference type="Pfam" id="PF00521">
    <property type="entry name" value="DNA_topoisoIV"/>
    <property type="match status" value="1"/>
</dbReference>
<dbReference type="InterPro" id="IPR013758">
    <property type="entry name" value="Topo_IIA_A/C_ab"/>
</dbReference>
<dbReference type="NCBIfam" id="NF004043">
    <property type="entry name" value="PRK05560.1"/>
    <property type="match status" value="1"/>
</dbReference>
<evidence type="ECO:0000256" key="8">
    <source>
        <dbReference type="ARBA" id="ARBA00063644"/>
    </source>
</evidence>
<feature type="short sequence motif" description="GyrA-box" evidence="9">
    <location>
        <begin position="526"/>
        <end position="532"/>
    </location>
</feature>
<dbReference type="Gene3D" id="2.120.10.90">
    <property type="entry name" value="DNA gyrase/topoisomerase IV, subunit A, C-terminal"/>
    <property type="match status" value="1"/>
</dbReference>
<dbReference type="InterPro" id="IPR050220">
    <property type="entry name" value="Type_II_DNA_Topoisomerases"/>
</dbReference>
<dbReference type="FunFam" id="3.30.1360.40:FF:000002">
    <property type="entry name" value="DNA gyrase subunit A"/>
    <property type="match status" value="1"/>
</dbReference>
<comment type="subunit">
    <text evidence="9">Heterotetramer, composed of two GyrA and two GyrB chains. In the heterotetramer, GyrA contains the active site tyrosine that forms a transient covalent intermediate with DNA, while GyrB binds cofactors and catalyzes ATP hydrolysis.</text>
</comment>
<evidence type="ECO:0000313" key="13">
    <source>
        <dbReference type="EMBL" id="MBS4883655.1"/>
    </source>
</evidence>
<keyword evidence="6 9" id="KW-0238">DNA-binding</keyword>
<dbReference type="Gene3D" id="3.30.1360.40">
    <property type="match status" value="1"/>
</dbReference>
<dbReference type="GO" id="GO:0005694">
    <property type="term" value="C:chromosome"/>
    <property type="evidence" value="ECO:0007669"/>
    <property type="project" value="InterPro"/>
</dbReference>
<dbReference type="GO" id="GO:0006261">
    <property type="term" value="P:DNA-templated DNA replication"/>
    <property type="evidence" value="ECO:0007669"/>
    <property type="project" value="UniProtKB-UniRule"/>
</dbReference>
<dbReference type="InterPro" id="IPR035516">
    <property type="entry name" value="Gyrase/topoIV_suA_C"/>
</dbReference>
<keyword evidence="4 9" id="KW-0067">ATP-binding</keyword>
<name>A0A415P6J5_9FIRM</name>
<dbReference type="Proteomes" id="UP000284868">
    <property type="component" value="Unassembled WGS sequence"/>
</dbReference>
<dbReference type="GO" id="GO:0006265">
    <property type="term" value="P:DNA topological change"/>
    <property type="evidence" value="ECO:0007669"/>
    <property type="project" value="UniProtKB-UniRule"/>
</dbReference>
<proteinExistence type="inferred from homology"/>
<dbReference type="PANTHER" id="PTHR43493">
    <property type="entry name" value="DNA GYRASE/TOPOISOMERASE SUBUNIT A"/>
    <property type="match status" value="1"/>
</dbReference>
<evidence type="ECO:0000256" key="2">
    <source>
        <dbReference type="ARBA" id="ARBA00008263"/>
    </source>
</evidence>
<feature type="domain" description="Topo IIA-type catalytic" evidence="12">
    <location>
        <begin position="34"/>
        <end position="499"/>
    </location>
</feature>
<dbReference type="InterPro" id="IPR006691">
    <property type="entry name" value="GyrA/parC_rep"/>
</dbReference>
<dbReference type="Gene3D" id="1.10.268.10">
    <property type="entry name" value="Topoisomerase, domain 3"/>
    <property type="match status" value="1"/>
</dbReference>
<dbReference type="Gene3D" id="3.90.199.10">
    <property type="entry name" value="Topoisomerase II, domain 5"/>
    <property type="match status" value="1"/>
</dbReference>
<evidence type="ECO:0000313" key="15">
    <source>
        <dbReference type="Proteomes" id="UP000284868"/>
    </source>
</evidence>
<dbReference type="EMBL" id="JAGZMZ010000004">
    <property type="protein sequence ID" value="MBS4883655.1"/>
    <property type="molecule type" value="Genomic_DNA"/>
</dbReference>
<dbReference type="HAMAP" id="MF_01897">
    <property type="entry name" value="GyrA"/>
    <property type="match status" value="1"/>
</dbReference>
<evidence type="ECO:0000256" key="9">
    <source>
        <dbReference type="HAMAP-Rule" id="MF_01897"/>
    </source>
</evidence>
<dbReference type="EC" id="5.6.2.2" evidence="9"/>
<dbReference type="RefSeq" id="WP_004798780.1">
    <property type="nucleotide sequence ID" value="NZ_CABKNA010000005.1"/>
</dbReference>
<dbReference type="GO" id="GO:0005737">
    <property type="term" value="C:cytoplasm"/>
    <property type="evidence" value="ECO:0007669"/>
    <property type="project" value="UniProtKB-SubCell"/>
</dbReference>
<organism evidence="14 15">
    <name type="scientific">Amedibacillus dolichus</name>
    <dbReference type="NCBI Taxonomy" id="31971"/>
    <lineage>
        <taxon>Bacteria</taxon>
        <taxon>Bacillati</taxon>
        <taxon>Bacillota</taxon>
        <taxon>Erysipelotrichia</taxon>
        <taxon>Erysipelotrichales</taxon>
        <taxon>Erysipelotrichaceae</taxon>
        <taxon>Amedibacillus</taxon>
    </lineage>
</organism>
<dbReference type="SUPFAM" id="SSF56719">
    <property type="entry name" value="Type II DNA topoisomerase"/>
    <property type="match status" value="1"/>
</dbReference>
<dbReference type="GO" id="GO:0003677">
    <property type="term" value="F:DNA binding"/>
    <property type="evidence" value="ECO:0007669"/>
    <property type="project" value="UniProtKB-UniRule"/>
</dbReference>
<gene>
    <name evidence="9 13" type="primary">gyrA</name>
    <name evidence="14" type="ORF">DWZ83_08400</name>
    <name evidence="13" type="ORF">KHZ85_02700</name>
</gene>
<dbReference type="PROSITE" id="PS52040">
    <property type="entry name" value="TOPO_IIA"/>
    <property type="match status" value="1"/>
</dbReference>
<dbReference type="InterPro" id="IPR013760">
    <property type="entry name" value="Topo_IIA-like_dom_sf"/>
</dbReference>
<sequence>MDINKDKLLQVDIAKEMKTSFLDYSMSVIVERALPDVRDGLKPVHRRILHAMNELGIVASKPFKKSARIVGEVIGKYHPHGDTAVYDAMVRMAQDFSYRYMLVQGHGNFGSMDGDGAAAMRYTEARMSKIAMEMLKDINKNTVDFVPNYDGEEKEPSVMPARFPNLLVNGSVGIAVGMATNIPPHNLGETIDAIFAIMDNPDITVLELMDNYIFGPDFPTGGMILGRAGIRQAYETGRGSIMIRCKHHLEEMDNGKTRIVVTEVPYQVNKANLITKIADLVREKQIDGITYLNDESNREGIRIVIELRKDVQVDVVLNQLFRMTSLQTSFGVNMLALHDRSPKQMGIKELLGHYIDHQIDVTVRRTKYDLKKAEDRAHILEGLRIALDHIDEIIHIIRSSKNDSEARSRLMENFELSEIQANAILEMRLRRLTGLERDKIENEYQELLALIIDLKDILANHDRVLQIIRDELTEVKNKYGDERRTEISDADYDMQDEDLIPVEDIVITMTTNGYIKRMPTDTYHTQNRGGRGIKGMAVNEDDIVEMLVPMSTHDFLLLFTNIGKVYRIKGYKVPNASRTAKGLPVVNLLNLDKDEKVKALVPMKVDHEAEYLMFVTKNGLVKRVPSAEFASIRQNGKIAITLREGDELVGVKETTGDDEIIIAGSNGKAVRFHEDGVRPMGRSASGVKGFNVDGAVVVGMATSRDGTHLLAVSENGYGKRTAIDEYRMTTRGAKGVKTINITPKTGDLVSVRAVNGDEDAMIVTNSGIIIRIEVDKIGIYSRNTQGVKLINVAEHEVVAKVAIVEKQAEEAKDTASEEASDKEA</sequence>
<comment type="subunit">
    <text evidence="8">Heterotetramer composed of ParC and ParE.</text>
</comment>
<evidence type="ECO:0000256" key="3">
    <source>
        <dbReference type="ARBA" id="ARBA00022741"/>
    </source>
</evidence>
<dbReference type="InterPro" id="IPR013757">
    <property type="entry name" value="Topo_IIA_A_a_sf"/>
</dbReference>
<dbReference type="InterPro" id="IPR005743">
    <property type="entry name" value="GyrA"/>
</dbReference>
<feature type="coiled-coil region" evidence="11">
    <location>
        <begin position="437"/>
        <end position="478"/>
    </location>
</feature>
<evidence type="ECO:0000256" key="5">
    <source>
        <dbReference type="ARBA" id="ARBA00023029"/>
    </source>
</evidence>
<evidence type="ECO:0000313" key="14">
    <source>
        <dbReference type="EMBL" id="RHM08326.1"/>
    </source>
</evidence>